<dbReference type="SUPFAM" id="SSF47459">
    <property type="entry name" value="HLH, helix-loop-helix DNA-binding domain"/>
    <property type="match status" value="1"/>
</dbReference>
<dbReference type="EMBL" id="JABFUD020000017">
    <property type="protein sequence ID" value="KAI5067745.1"/>
    <property type="molecule type" value="Genomic_DNA"/>
</dbReference>
<feature type="domain" description="IBH1-like N-terminal" evidence="5">
    <location>
        <begin position="10"/>
        <end position="71"/>
    </location>
</feature>
<comment type="caution">
    <text evidence="6">The sequence shown here is derived from an EMBL/GenBank/DDBJ whole genome shotgun (WGS) entry which is preliminary data.</text>
</comment>
<dbReference type="InterPro" id="IPR044660">
    <property type="entry name" value="IBH1-like"/>
</dbReference>
<comment type="subcellular location">
    <subcellularLocation>
        <location evidence="1">Nucleus</location>
    </subcellularLocation>
</comment>
<name>A0A9D4UH17_ADICA</name>
<evidence type="ECO:0000256" key="1">
    <source>
        <dbReference type="ARBA" id="ARBA00004123"/>
    </source>
</evidence>
<evidence type="ECO:0000259" key="5">
    <source>
        <dbReference type="Pfam" id="PF26576"/>
    </source>
</evidence>
<proteinExistence type="predicted"/>
<accession>A0A9D4UH17</accession>
<keyword evidence="3" id="KW-0804">Transcription</keyword>
<dbReference type="Proteomes" id="UP000886520">
    <property type="component" value="Chromosome 17"/>
</dbReference>
<dbReference type="InterPro" id="IPR044549">
    <property type="entry name" value="bHLH_AtIBH1-like"/>
</dbReference>
<dbReference type="Pfam" id="PF26576">
    <property type="entry name" value="IBH1_N"/>
    <property type="match status" value="1"/>
</dbReference>
<sequence>MSKMEMQELSMQTRYVKEMLPLLKRIHSRKPVASKREKAKLIRLAADFCLVNAAGRHSKWGKALSRSLRRKNVPTHHGMRKRSAIETTDAGAAGGDGSLADACRSRRRICFSAKLKRNCNRHRHRPTQQKRCFRIDDCRYIIAKVHGLRYRYQGAVCCRGFSTLSSQSTSIHQRRCQAAYCRSLLRPRRTRSWFKKCPSTSCSRLQQSNMAKKVVAQRSPICKTYCNQPSIDSADTFNSESNNEGTNPDTVHDMHGRIEALQKLIPGGDLLMDQASLLEETALYILALQMQVHSLSALATISATPTHSIP</sequence>
<keyword evidence="7" id="KW-1185">Reference proteome</keyword>
<dbReference type="OrthoDB" id="1935502at2759"/>
<dbReference type="PANTHER" id="PTHR33124:SF12">
    <property type="entry name" value="TRANSCRIPTION FACTOR BHLH148"/>
    <property type="match status" value="1"/>
</dbReference>
<evidence type="ECO:0000256" key="2">
    <source>
        <dbReference type="ARBA" id="ARBA00023015"/>
    </source>
</evidence>
<evidence type="ECO:0000256" key="4">
    <source>
        <dbReference type="ARBA" id="ARBA00023242"/>
    </source>
</evidence>
<keyword evidence="2" id="KW-0805">Transcription regulation</keyword>
<dbReference type="GO" id="GO:0005634">
    <property type="term" value="C:nucleus"/>
    <property type="evidence" value="ECO:0007669"/>
    <property type="project" value="UniProtKB-SubCell"/>
</dbReference>
<dbReference type="GO" id="GO:0046983">
    <property type="term" value="F:protein dimerization activity"/>
    <property type="evidence" value="ECO:0007669"/>
    <property type="project" value="InterPro"/>
</dbReference>
<dbReference type="GO" id="GO:0000976">
    <property type="term" value="F:transcription cis-regulatory region binding"/>
    <property type="evidence" value="ECO:0007669"/>
    <property type="project" value="UniProtKB-ARBA"/>
</dbReference>
<dbReference type="GO" id="GO:0006355">
    <property type="term" value="P:regulation of DNA-templated transcription"/>
    <property type="evidence" value="ECO:0007669"/>
    <property type="project" value="InterPro"/>
</dbReference>
<dbReference type="InterPro" id="IPR036638">
    <property type="entry name" value="HLH_DNA-bd_sf"/>
</dbReference>
<dbReference type="PANTHER" id="PTHR33124">
    <property type="entry name" value="TRANSCRIPTION FACTOR IBH1-LIKE 1"/>
    <property type="match status" value="1"/>
</dbReference>
<dbReference type="AlphaFoldDB" id="A0A9D4UH17"/>
<reference evidence="6" key="1">
    <citation type="submission" date="2021-01" db="EMBL/GenBank/DDBJ databases">
        <title>Adiantum capillus-veneris genome.</title>
        <authorList>
            <person name="Fang Y."/>
            <person name="Liao Q."/>
        </authorList>
    </citation>
    <scope>NUCLEOTIDE SEQUENCE</scope>
    <source>
        <strain evidence="6">H3</strain>
        <tissue evidence="6">Leaf</tissue>
    </source>
</reference>
<dbReference type="CDD" id="cd11444">
    <property type="entry name" value="bHLH_AtIBH1_like"/>
    <property type="match status" value="1"/>
</dbReference>
<protein>
    <recommendedName>
        <fullName evidence="5">IBH1-like N-terminal domain-containing protein</fullName>
    </recommendedName>
</protein>
<keyword evidence="4" id="KW-0539">Nucleus</keyword>
<dbReference type="InterPro" id="IPR059002">
    <property type="entry name" value="IBH1_N"/>
</dbReference>
<gene>
    <name evidence="6" type="ORF">GOP47_0018273</name>
</gene>
<evidence type="ECO:0000313" key="7">
    <source>
        <dbReference type="Proteomes" id="UP000886520"/>
    </source>
</evidence>
<evidence type="ECO:0000313" key="6">
    <source>
        <dbReference type="EMBL" id="KAI5067745.1"/>
    </source>
</evidence>
<organism evidence="6 7">
    <name type="scientific">Adiantum capillus-veneris</name>
    <name type="common">Maidenhair fern</name>
    <dbReference type="NCBI Taxonomy" id="13818"/>
    <lineage>
        <taxon>Eukaryota</taxon>
        <taxon>Viridiplantae</taxon>
        <taxon>Streptophyta</taxon>
        <taxon>Embryophyta</taxon>
        <taxon>Tracheophyta</taxon>
        <taxon>Polypodiopsida</taxon>
        <taxon>Polypodiidae</taxon>
        <taxon>Polypodiales</taxon>
        <taxon>Pteridineae</taxon>
        <taxon>Pteridaceae</taxon>
        <taxon>Vittarioideae</taxon>
        <taxon>Adiantum</taxon>
    </lineage>
</organism>
<evidence type="ECO:0000256" key="3">
    <source>
        <dbReference type="ARBA" id="ARBA00023163"/>
    </source>
</evidence>